<protein>
    <submittedName>
        <fullName evidence="8">ABC transporter ATP-binding protein</fullName>
    </submittedName>
</protein>
<comment type="caution">
    <text evidence="8">The sequence shown here is derived from an EMBL/GenBank/DDBJ whole genome shotgun (WGS) entry which is preliminary data.</text>
</comment>
<proteinExistence type="inferred from homology"/>
<dbReference type="InterPro" id="IPR003593">
    <property type="entry name" value="AAA+_ATPase"/>
</dbReference>
<dbReference type="InterPro" id="IPR027417">
    <property type="entry name" value="P-loop_NTPase"/>
</dbReference>
<keyword evidence="4" id="KW-0997">Cell inner membrane</keyword>
<gene>
    <name evidence="8" type="ORF">E2553_00385</name>
</gene>
<name>A0A4Y8N1V7_9BURK</name>
<evidence type="ECO:0000256" key="2">
    <source>
        <dbReference type="ARBA" id="ARBA00022448"/>
    </source>
</evidence>
<dbReference type="PROSITE" id="PS50893">
    <property type="entry name" value="ABC_TRANSPORTER_2"/>
    <property type="match status" value="1"/>
</dbReference>
<dbReference type="SUPFAM" id="SSF52540">
    <property type="entry name" value="P-loop containing nucleoside triphosphate hydrolases"/>
    <property type="match status" value="1"/>
</dbReference>
<evidence type="ECO:0000256" key="3">
    <source>
        <dbReference type="ARBA" id="ARBA00022475"/>
    </source>
</evidence>
<dbReference type="GO" id="GO:0005524">
    <property type="term" value="F:ATP binding"/>
    <property type="evidence" value="ECO:0007669"/>
    <property type="project" value="UniProtKB-KW"/>
</dbReference>
<keyword evidence="4" id="KW-0472">Membrane</keyword>
<accession>A0A4Y8N1V7</accession>
<dbReference type="GO" id="GO:0016887">
    <property type="term" value="F:ATP hydrolysis activity"/>
    <property type="evidence" value="ECO:0007669"/>
    <property type="project" value="InterPro"/>
</dbReference>
<dbReference type="SMART" id="SM00382">
    <property type="entry name" value="AAA"/>
    <property type="match status" value="1"/>
</dbReference>
<dbReference type="RefSeq" id="WP_134455573.1">
    <property type="nucleotide sequence ID" value="NZ_JBHSSZ010000030.1"/>
</dbReference>
<evidence type="ECO:0000259" key="7">
    <source>
        <dbReference type="PROSITE" id="PS50893"/>
    </source>
</evidence>
<dbReference type="InterPro" id="IPR017871">
    <property type="entry name" value="ABC_transporter-like_CS"/>
</dbReference>
<comment type="similarity">
    <text evidence="1">Belongs to the ABC transporter superfamily.</text>
</comment>
<evidence type="ECO:0000256" key="1">
    <source>
        <dbReference type="ARBA" id="ARBA00005417"/>
    </source>
</evidence>
<feature type="domain" description="ABC transporter" evidence="7">
    <location>
        <begin position="27"/>
        <end position="260"/>
    </location>
</feature>
<keyword evidence="6 8" id="KW-0067">ATP-binding</keyword>
<dbReference type="Gene3D" id="3.40.50.300">
    <property type="entry name" value="P-loop containing nucleotide triphosphate hydrolases"/>
    <property type="match status" value="1"/>
</dbReference>
<sequence length="277" mass="30009">MSANVPNSALAAQPIFALREVGKSYALARSPLERMFNRRRFHAVSGVTLEVAKGDALAIVGESGSGKSTVARMMVGLTAPTAGSICFRGDALNTMTRAQNATFRQRVQMVFQSTTNSLNPRKTIATTLAEAIGNDGVPVRELLDMVRLPTFVLARYPHQLSGGQRQRVGIARALARRPELVVADEPTSALDVSIQAEIIRLLRDLHQSAGVSLVVISHDLALVGELCERVVVMREGRVVEAGAVDQVLFEPRERYTMELLAAIPKGIGRHPIRVAPE</sequence>
<dbReference type="CDD" id="cd03257">
    <property type="entry name" value="ABC_NikE_OppD_transporters"/>
    <property type="match status" value="1"/>
</dbReference>
<dbReference type="PANTHER" id="PTHR43776:SF7">
    <property type="entry name" value="D,D-DIPEPTIDE TRANSPORT ATP-BINDING PROTEIN DDPF-RELATED"/>
    <property type="match status" value="1"/>
</dbReference>
<keyword evidence="2" id="KW-0813">Transport</keyword>
<dbReference type="InterPro" id="IPR050319">
    <property type="entry name" value="ABC_transp_ATP-bind"/>
</dbReference>
<keyword evidence="5" id="KW-0547">Nucleotide-binding</keyword>
<keyword evidence="3" id="KW-1003">Cell membrane</keyword>
<dbReference type="AlphaFoldDB" id="A0A4Y8N1V7"/>
<dbReference type="Pfam" id="PF00005">
    <property type="entry name" value="ABC_tran"/>
    <property type="match status" value="1"/>
</dbReference>
<organism evidence="8 9">
    <name type="scientific">Paraburkholderia dipogonis</name>
    <dbReference type="NCBI Taxonomy" id="1211383"/>
    <lineage>
        <taxon>Bacteria</taxon>
        <taxon>Pseudomonadati</taxon>
        <taxon>Pseudomonadota</taxon>
        <taxon>Betaproteobacteria</taxon>
        <taxon>Burkholderiales</taxon>
        <taxon>Burkholderiaceae</taxon>
        <taxon>Paraburkholderia</taxon>
    </lineage>
</organism>
<evidence type="ECO:0000256" key="5">
    <source>
        <dbReference type="ARBA" id="ARBA00022741"/>
    </source>
</evidence>
<dbReference type="PROSITE" id="PS00211">
    <property type="entry name" value="ABC_TRANSPORTER_1"/>
    <property type="match status" value="1"/>
</dbReference>
<dbReference type="GeneID" id="97307245"/>
<dbReference type="InterPro" id="IPR003439">
    <property type="entry name" value="ABC_transporter-like_ATP-bd"/>
</dbReference>
<reference evidence="8 9" key="1">
    <citation type="submission" date="2019-03" db="EMBL/GenBank/DDBJ databases">
        <title>Complete Genome Sequence of Paraburkholderia dipogonis ICMP 19430T, a Nitrogen-fixing Symbiont of the South African Invasive Legume Dipogon lignosus in New Zealand.</title>
        <authorList>
            <person name="De Meyer S.E."/>
        </authorList>
    </citation>
    <scope>NUCLEOTIDE SEQUENCE [LARGE SCALE GENOMIC DNA]</scope>
    <source>
        <strain evidence="8 9">ICMP 19430</strain>
    </source>
</reference>
<dbReference type="Proteomes" id="UP000297385">
    <property type="component" value="Unassembled WGS sequence"/>
</dbReference>
<evidence type="ECO:0000313" key="8">
    <source>
        <dbReference type="EMBL" id="TFE43625.1"/>
    </source>
</evidence>
<evidence type="ECO:0000313" key="9">
    <source>
        <dbReference type="Proteomes" id="UP000297385"/>
    </source>
</evidence>
<dbReference type="GO" id="GO:0055085">
    <property type="term" value="P:transmembrane transport"/>
    <property type="evidence" value="ECO:0007669"/>
    <property type="project" value="UniProtKB-ARBA"/>
</dbReference>
<dbReference type="EMBL" id="SNVI01000001">
    <property type="protein sequence ID" value="TFE43625.1"/>
    <property type="molecule type" value="Genomic_DNA"/>
</dbReference>
<dbReference type="PANTHER" id="PTHR43776">
    <property type="entry name" value="TRANSPORT ATP-BINDING PROTEIN"/>
    <property type="match status" value="1"/>
</dbReference>
<evidence type="ECO:0000256" key="6">
    <source>
        <dbReference type="ARBA" id="ARBA00022840"/>
    </source>
</evidence>
<evidence type="ECO:0000256" key="4">
    <source>
        <dbReference type="ARBA" id="ARBA00022519"/>
    </source>
</evidence>